<evidence type="ECO:0000256" key="4">
    <source>
        <dbReference type="ARBA" id="ARBA00006605"/>
    </source>
</evidence>
<accession>A0A1M5I913</accession>
<feature type="binding site" evidence="14">
    <location>
        <position position="269"/>
    </location>
    <ligand>
        <name>[4Fe-4S] cluster</name>
        <dbReference type="ChEBI" id="CHEBI:49883"/>
        <label>2</label>
    </ligand>
</feature>
<evidence type="ECO:0000256" key="11">
    <source>
        <dbReference type="ARBA" id="ARBA00023004"/>
    </source>
</evidence>
<feature type="binding site" evidence="14">
    <location>
        <position position="238"/>
    </location>
    <ligand>
        <name>[4Fe-4S] cluster</name>
        <dbReference type="ChEBI" id="CHEBI:49883"/>
        <label>2</label>
    </ligand>
</feature>
<dbReference type="GO" id="GO:0051539">
    <property type="term" value="F:4 iron, 4 sulfur cluster binding"/>
    <property type="evidence" value="ECO:0007669"/>
    <property type="project" value="UniProtKB-KW"/>
</dbReference>
<dbReference type="PANTHER" id="PTHR30013">
    <property type="entry name" value="NIFE / NIFESE HYDROGENASE SMALL SUBUNIT FAMILY MEMBER"/>
    <property type="match status" value="1"/>
</dbReference>
<evidence type="ECO:0000256" key="6">
    <source>
        <dbReference type="ARBA" id="ARBA00022485"/>
    </source>
</evidence>
<dbReference type="STRING" id="1121391.SAMN02745206_03545"/>
<dbReference type="SUPFAM" id="SSF56770">
    <property type="entry name" value="HydA/Nqo6-like"/>
    <property type="match status" value="1"/>
</dbReference>
<keyword evidence="9" id="KW-0574">Periplasm</keyword>
<organism evidence="17 18">
    <name type="scientific">Desulfacinum infernum DSM 9756</name>
    <dbReference type="NCBI Taxonomy" id="1121391"/>
    <lineage>
        <taxon>Bacteria</taxon>
        <taxon>Pseudomonadati</taxon>
        <taxon>Thermodesulfobacteriota</taxon>
        <taxon>Syntrophobacteria</taxon>
        <taxon>Syntrophobacterales</taxon>
        <taxon>Syntrophobacteraceae</taxon>
        <taxon>Desulfacinum</taxon>
    </lineage>
</organism>
<dbReference type="GO" id="GO:0051538">
    <property type="term" value="F:3 iron, 4 sulfur cluster binding"/>
    <property type="evidence" value="ECO:0007669"/>
    <property type="project" value="UniProtKB-KW"/>
</dbReference>
<dbReference type="InterPro" id="IPR006311">
    <property type="entry name" value="TAT_signal"/>
</dbReference>
<evidence type="ECO:0000256" key="13">
    <source>
        <dbReference type="ARBA" id="ARBA00023291"/>
    </source>
</evidence>
<evidence type="ECO:0000313" key="18">
    <source>
        <dbReference type="Proteomes" id="UP000184076"/>
    </source>
</evidence>
<dbReference type="PRINTS" id="PR00614">
    <property type="entry name" value="NIHGNASESMLL"/>
</dbReference>
<feature type="binding site" evidence="14">
    <location>
        <position position="235"/>
    </location>
    <ligand>
        <name>[4Fe-4S] cluster</name>
        <dbReference type="ChEBI" id="CHEBI:49883"/>
        <label>2</label>
    </ligand>
</feature>
<evidence type="ECO:0000256" key="3">
    <source>
        <dbReference type="ARBA" id="ARBA00004418"/>
    </source>
</evidence>
<keyword evidence="13 14" id="KW-0003">3Fe-4S</keyword>
<dbReference type="InterPro" id="IPR006137">
    <property type="entry name" value="NADH_UbQ_OxRdtase-like_20kDa"/>
</dbReference>
<dbReference type="Pfam" id="PF14720">
    <property type="entry name" value="NiFe_hyd_SSU_C"/>
    <property type="match status" value="1"/>
</dbReference>
<feature type="binding site" evidence="14">
    <location>
        <position position="300"/>
    </location>
    <ligand>
        <name>[3Fe-4S] cluster</name>
        <dbReference type="ChEBI" id="CHEBI:21137"/>
    </ligand>
</feature>
<feature type="binding site" evidence="14">
    <location>
        <position position="278"/>
    </location>
    <ligand>
        <name>[3Fe-4S] cluster</name>
        <dbReference type="ChEBI" id="CHEBI:21137"/>
    </ligand>
</feature>
<feature type="binding site" evidence="14">
    <location>
        <position position="160"/>
    </location>
    <ligand>
        <name>[4Fe-4S] cluster</name>
        <dbReference type="ChEBI" id="CHEBI:49883"/>
        <label>1</label>
    </ligand>
</feature>
<dbReference type="PANTHER" id="PTHR30013:SF7">
    <property type="entry name" value="HYDROGENASE-2 SMALL CHAIN"/>
    <property type="match status" value="1"/>
</dbReference>
<dbReference type="GO" id="GO:0008901">
    <property type="term" value="F:ferredoxin hydrogenase activity"/>
    <property type="evidence" value="ECO:0007669"/>
    <property type="project" value="InterPro"/>
</dbReference>
<dbReference type="PROSITE" id="PS51318">
    <property type="entry name" value="TAT"/>
    <property type="match status" value="1"/>
</dbReference>
<name>A0A1M5I913_9BACT</name>
<evidence type="ECO:0000256" key="10">
    <source>
        <dbReference type="ARBA" id="ARBA00023002"/>
    </source>
</evidence>
<dbReference type="EMBL" id="FQVB01000053">
    <property type="protein sequence ID" value="SHG24717.1"/>
    <property type="molecule type" value="Genomic_DNA"/>
</dbReference>
<feature type="binding site" evidence="14">
    <location>
        <position position="65"/>
    </location>
    <ligand>
        <name>[4Fe-4S] cluster</name>
        <dbReference type="ChEBI" id="CHEBI:49883"/>
        <label>1</label>
    </ligand>
</feature>
<feature type="binding site" evidence="14">
    <location>
        <position position="62"/>
    </location>
    <ligand>
        <name>[4Fe-4S] cluster</name>
        <dbReference type="ChEBI" id="CHEBI:49883"/>
        <label>1</label>
    </ligand>
</feature>
<feature type="binding site" evidence="14">
    <location>
        <position position="197"/>
    </location>
    <ligand>
        <name>[4Fe-4S] cluster</name>
        <dbReference type="ChEBI" id="CHEBI:49883"/>
        <label>1</label>
    </ligand>
</feature>
<dbReference type="GO" id="GO:0009061">
    <property type="term" value="P:anaerobic respiration"/>
    <property type="evidence" value="ECO:0007669"/>
    <property type="project" value="TreeGrafter"/>
</dbReference>
<keyword evidence="6 14" id="KW-0004">4Fe-4S</keyword>
<protein>
    <submittedName>
        <fullName evidence="17">[NiFe] hydrogenase small subunit</fullName>
    </submittedName>
</protein>
<comment type="subunit">
    <text evidence="5">Heterodimer of a large and a small subunit.</text>
</comment>
<sequence>MERQKSLEEKLAQKGVTRRDFMKFCTLVSATMGLAPSFVPKVAEALTNPQRPPVVYLHFAECTGCTEAVLRTTYPWIDELLLETISVDYHETIMAAAGHSVEEVLHETVKKYEGKFICVVEGAIPTAENGIYGMIAGKTMLDIAKEVCPKALATICIGTCSSFGGVQAAAPNPTGAKGVADALGDLLKTPVVNVPGCPPNPINFVGTIVNYLLFGKLPELDDKKRPLFAYGKTVHDMCPRRSHFENGEFVEEWGSEEAKLGYCLYNLGCKGPETYNNCPKVKFNEGTSWPVQAGHPCIGCSEPDFWDSMSPFYEAL</sequence>
<feature type="binding site" evidence="14">
    <location>
        <position position="263"/>
    </location>
    <ligand>
        <name>[4Fe-4S] cluster</name>
        <dbReference type="ChEBI" id="CHEBI:49883"/>
        <label>2</label>
    </ligand>
</feature>
<dbReference type="Pfam" id="PF01058">
    <property type="entry name" value="Oxidored_q6"/>
    <property type="match status" value="1"/>
</dbReference>
<dbReference type="InterPro" id="IPR027394">
    <property type="entry name" value="Cytochrome-c3_hydrogenase_C"/>
</dbReference>
<evidence type="ECO:0000256" key="14">
    <source>
        <dbReference type="PIRSR" id="PIRSR000310-1"/>
    </source>
</evidence>
<dbReference type="InterPro" id="IPR037148">
    <property type="entry name" value="NiFe-Hase_small_C_sf"/>
</dbReference>
<dbReference type="NCBIfam" id="TIGR00391">
    <property type="entry name" value="hydA"/>
    <property type="match status" value="1"/>
</dbReference>
<dbReference type="PIRSF" id="PIRSF000310">
    <property type="entry name" value="NiFe_hyd_ssu"/>
    <property type="match status" value="1"/>
</dbReference>
<feature type="domain" description="NADH:ubiquinone oxidoreductase-like 20kDa subunit" evidence="15">
    <location>
        <begin position="62"/>
        <end position="210"/>
    </location>
</feature>
<dbReference type="Proteomes" id="UP000184076">
    <property type="component" value="Unassembled WGS sequence"/>
</dbReference>
<evidence type="ECO:0000256" key="2">
    <source>
        <dbReference type="ARBA" id="ARBA00001966"/>
    </source>
</evidence>
<keyword evidence="11 14" id="KW-0408">Iron</keyword>
<gene>
    <name evidence="17" type="ORF">SAMN02745206_03545</name>
</gene>
<comment type="subcellular location">
    <subcellularLocation>
        <location evidence="3">Periplasm</location>
    </subcellularLocation>
</comment>
<evidence type="ECO:0000256" key="9">
    <source>
        <dbReference type="ARBA" id="ARBA00022764"/>
    </source>
</evidence>
<evidence type="ECO:0000256" key="7">
    <source>
        <dbReference type="ARBA" id="ARBA00022723"/>
    </source>
</evidence>
<comment type="similarity">
    <text evidence="4">Belongs to the [NiFe]/[NiFeSe] hydrogenase small subunit family.</text>
</comment>
<keyword evidence="18" id="KW-1185">Reference proteome</keyword>
<comment type="cofactor">
    <cofactor evidence="2">
        <name>[4Fe-4S] cluster</name>
        <dbReference type="ChEBI" id="CHEBI:49883"/>
    </cofactor>
</comment>
<keyword evidence="8" id="KW-0732">Signal</keyword>
<dbReference type="GO" id="GO:0009375">
    <property type="term" value="C:ferredoxin hydrogenase complex"/>
    <property type="evidence" value="ECO:0007669"/>
    <property type="project" value="InterPro"/>
</dbReference>
<dbReference type="AlphaFoldDB" id="A0A1M5I913"/>
<dbReference type="Gene3D" id="3.40.50.700">
    <property type="entry name" value="NADH:ubiquinone oxidoreductase-like, 20kDa subunit"/>
    <property type="match status" value="1"/>
</dbReference>
<proteinExistence type="inferred from homology"/>
<dbReference type="GO" id="GO:0016020">
    <property type="term" value="C:membrane"/>
    <property type="evidence" value="ECO:0007669"/>
    <property type="project" value="TreeGrafter"/>
</dbReference>
<keyword evidence="10" id="KW-0560">Oxidoreductase</keyword>
<dbReference type="GO" id="GO:0009055">
    <property type="term" value="F:electron transfer activity"/>
    <property type="evidence" value="ECO:0007669"/>
    <property type="project" value="TreeGrafter"/>
</dbReference>
<reference evidence="18" key="1">
    <citation type="submission" date="2016-11" db="EMBL/GenBank/DDBJ databases">
        <authorList>
            <person name="Varghese N."/>
            <person name="Submissions S."/>
        </authorList>
    </citation>
    <scope>NUCLEOTIDE SEQUENCE [LARGE SCALE GENOMIC DNA]</scope>
    <source>
        <strain evidence="18">DSM 9756</strain>
    </source>
</reference>
<dbReference type="GO" id="GO:0044569">
    <property type="term" value="C:[Ni-Fe] hydrogenase complex"/>
    <property type="evidence" value="ECO:0007669"/>
    <property type="project" value="TreeGrafter"/>
</dbReference>
<evidence type="ECO:0000259" key="15">
    <source>
        <dbReference type="Pfam" id="PF01058"/>
    </source>
</evidence>
<evidence type="ECO:0000256" key="1">
    <source>
        <dbReference type="ARBA" id="ARBA00001927"/>
    </source>
</evidence>
<evidence type="ECO:0000256" key="12">
    <source>
        <dbReference type="ARBA" id="ARBA00023014"/>
    </source>
</evidence>
<evidence type="ECO:0000256" key="5">
    <source>
        <dbReference type="ARBA" id="ARBA00011771"/>
    </source>
</evidence>
<evidence type="ECO:0000259" key="16">
    <source>
        <dbReference type="Pfam" id="PF14720"/>
    </source>
</evidence>
<dbReference type="InterPro" id="IPR037024">
    <property type="entry name" value="NiFe_Hase_small_N_sf"/>
</dbReference>
<keyword evidence="12 14" id="KW-0411">Iron-sulfur</keyword>
<feature type="binding site" evidence="14">
    <location>
        <position position="297"/>
    </location>
    <ligand>
        <name>[3Fe-4S] cluster</name>
        <dbReference type="ChEBI" id="CHEBI:21137"/>
    </ligand>
</feature>
<dbReference type="GO" id="GO:0046872">
    <property type="term" value="F:metal ion binding"/>
    <property type="evidence" value="ECO:0007669"/>
    <property type="project" value="UniProtKB-KW"/>
</dbReference>
<keyword evidence="7 14" id="KW-0479">Metal-binding</keyword>
<feature type="domain" description="Cytochrome-c3 hydrogenase C-terminal" evidence="16">
    <location>
        <begin position="230"/>
        <end position="313"/>
    </location>
</feature>
<evidence type="ECO:0000313" key="17">
    <source>
        <dbReference type="EMBL" id="SHG24717.1"/>
    </source>
</evidence>
<dbReference type="OrthoDB" id="9766729at2"/>
<dbReference type="InterPro" id="IPR001821">
    <property type="entry name" value="NiFe_hydrogenase_ssu"/>
</dbReference>
<evidence type="ECO:0000256" key="8">
    <source>
        <dbReference type="ARBA" id="ARBA00022729"/>
    </source>
</evidence>
<dbReference type="InterPro" id="IPR019546">
    <property type="entry name" value="TAT_signal_bac_arc"/>
</dbReference>
<dbReference type="NCBIfam" id="TIGR01409">
    <property type="entry name" value="TAT_signal_seq"/>
    <property type="match status" value="1"/>
</dbReference>
<comment type="cofactor">
    <cofactor evidence="1">
        <name>[3Fe-4S] cluster</name>
        <dbReference type="ChEBI" id="CHEBI:21137"/>
    </cofactor>
</comment>
<dbReference type="GO" id="GO:0042597">
    <property type="term" value="C:periplasmic space"/>
    <property type="evidence" value="ECO:0007669"/>
    <property type="project" value="UniProtKB-SubCell"/>
</dbReference>
<dbReference type="Gene3D" id="4.10.480.10">
    <property type="entry name" value="Cytochrome-c3 hydrogenase, C-terminal domain"/>
    <property type="match status" value="1"/>
</dbReference>
<dbReference type="RefSeq" id="WP_073041895.1">
    <property type="nucleotide sequence ID" value="NZ_FQVB01000053.1"/>
</dbReference>